<accession>A0ABQ3HQ85</accession>
<reference evidence="2" key="1">
    <citation type="journal article" date="2019" name="Int. J. Syst. Evol. Microbiol.">
        <title>The Global Catalogue of Microorganisms (GCM) 10K type strain sequencing project: providing services to taxonomists for standard genome sequencing and annotation.</title>
        <authorList>
            <consortium name="The Broad Institute Genomics Platform"/>
            <consortium name="The Broad Institute Genome Sequencing Center for Infectious Disease"/>
            <person name="Wu L."/>
            <person name="Ma J."/>
        </authorList>
    </citation>
    <scope>NUCLEOTIDE SEQUENCE [LARGE SCALE GENOMIC DNA]</scope>
    <source>
        <strain evidence="2">CGMCC 1.12791</strain>
    </source>
</reference>
<name>A0ABQ3HQ85_9ACTN</name>
<dbReference type="RefSeq" id="WP_191280813.1">
    <property type="nucleotide sequence ID" value="NZ_BNAD01000015.1"/>
</dbReference>
<comment type="caution">
    <text evidence="1">The sequence shown here is derived from an EMBL/GenBank/DDBJ whole genome shotgun (WGS) entry which is preliminary data.</text>
</comment>
<sequence length="141" mass="14443">MIFNVPQNCNTGACGEDDIFVGGDPAARFNMAQIDAARISVVYGGDGAVVTPGGRLALDGGLAEGEVPTGSVPAVIGHPDDGELVPGPVTGLEDAQTAEIHVVLQDHGMAHADPDLLEQQLTGFQTACNPDCVVVQFAVHL</sequence>
<proteinExistence type="predicted"/>
<protein>
    <submittedName>
        <fullName evidence="1">Uncharacterized protein</fullName>
    </submittedName>
</protein>
<evidence type="ECO:0000313" key="1">
    <source>
        <dbReference type="EMBL" id="GHE18925.1"/>
    </source>
</evidence>
<gene>
    <name evidence="1" type="ORF">GCM10011376_35350</name>
</gene>
<evidence type="ECO:0000313" key="2">
    <source>
        <dbReference type="Proteomes" id="UP000597341"/>
    </source>
</evidence>
<organism evidence="1 2">
    <name type="scientific">Nocardioides flavus</name>
    <name type="common">ex Wang et al. 2016</name>
    <dbReference type="NCBI Taxonomy" id="2058780"/>
    <lineage>
        <taxon>Bacteria</taxon>
        <taxon>Bacillati</taxon>
        <taxon>Actinomycetota</taxon>
        <taxon>Actinomycetes</taxon>
        <taxon>Propionibacteriales</taxon>
        <taxon>Nocardioidaceae</taxon>
        <taxon>Nocardioides</taxon>
    </lineage>
</organism>
<dbReference type="EMBL" id="BNAD01000015">
    <property type="protein sequence ID" value="GHE18925.1"/>
    <property type="molecule type" value="Genomic_DNA"/>
</dbReference>
<dbReference type="Proteomes" id="UP000597341">
    <property type="component" value="Unassembled WGS sequence"/>
</dbReference>
<keyword evidence="2" id="KW-1185">Reference proteome</keyword>